<keyword evidence="1" id="KW-0812">Transmembrane</keyword>
<reference evidence="4" key="1">
    <citation type="journal article" date="2006" name="PLoS Pathog.">
        <title>New perspectives on host-parasite interplay by comparative transcriptomic and proteomic analyses of Schistosoma japonicum.</title>
        <authorList>
            <person name="Liu F."/>
            <person name="Lu J."/>
            <person name="Hu W."/>
            <person name="Wang S.Y."/>
            <person name="Cui S.J."/>
            <person name="Chi M."/>
            <person name="Yan Q."/>
            <person name="Wang X.R."/>
            <person name="Song H.D."/>
            <person name="Xu X.N."/>
            <person name="Wang J.J."/>
            <person name="Zhang X.L."/>
            <person name="Zhang X."/>
            <person name="Wang Z.Q."/>
            <person name="Xue C.L."/>
            <person name="Brindley P.J."/>
            <person name="McManus D.P."/>
            <person name="Yang P.Y."/>
            <person name="Feng Z."/>
            <person name="Chen Z."/>
            <person name="Han Z.G."/>
        </authorList>
    </citation>
    <scope>NUCLEOTIDE SEQUENCE</scope>
</reference>
<keyword evidence="2" id="KW-0732">Signal</keyword>
<dbReference type="EMBL" id="EZ000166">
    <property type="protein sequence ID" value="ACE06946.1"/>
    <property type="molecule type" value="mRNA"/>
</dbReference>
<feature type="transmembrane region" description="Helical" evidence="1">
    <location>
        <begin position="245"/>
        <end position="265"/>
    </location>
</feature>
<evidence type="ECO:0000256" key="1">
    <source>
        <dbReference type="SAM" id="Phobius"/>
    </source>
</evidence>
<evidence type="ECO:0000256" key="2">
    <source>
        <dbReference type="SAM" id="SignalP"/>
    </source>
</evidence>
<feature type="chain" id="PRO_5002828666" description="Ig-like domain-containing protein" evidence="2">
    <location>
        <begin position="18"/>
        <end position="291"/>
    </location>
</feature>
<dbReference type="Gene3D" id="2.60.40.10">
    <property type="entry name" value="Immunoglobulins"/>
    <property type="match status" value="1"/>
</dbReference>
<sequence>MKIVIALLPFLLTLVNARIDCGSIVKLEVNFDDVHSHGITYKKATVKKSIPVSVVYNVVSGEKPIEIESIDWMHDNVPIKIGDSDSQDIYYSTEEASSGVTVTLHIKMPTSRVAGTWTLTVNTKTNTKHVGLCYVSSPPVIRSRFGAVRGHEGSPLSVLCEVDGFPEADEVSWQRLVENDDESNKNKLVPVTNAVFKQHGKTKNGIMEWSDASKSTGFYLCTARSSLGSDNLLLEVRIKSKLAPLWPFIGIIVELLVLGIIILIYERTQAKRRRDEERATLIKQNPKSDRC</sequence>
<dbReference type="InterPro" id="IPR036179">
    <property type="entry name" value="Ig-like_dom_sf"/>
</dbReference>
<feature type="domain" description="Ig-like" evidence="3">
    <location>
        <begin position="138"/>
        <end position="239"/>
    </location>
</feature>
<keyword evidence="1" id="KW-0472">Membrane</keyword>
<evidence type="ECO:0000259" key="3">
    <source>
        <dbReference type="PROSITE" id="PS50835"/>
    </source>
</evidence>
<dbReference type="AlphaFoldDB" id="B5B7R3"/>
<reference evidence="4" key="2">
    <citation type="submission" date="2008-03" db="EMBL/GenBank/DDBJ databases">
        <authorList>
            <person name="Liu F."/>
            <person name="Lu J."/>
            <person name="Hu W."/>
            <person name="Wang S.-Y."/>
            <person name="Cui S.-J."/>
            <person name="Chi M."/>
            <person name="Yan Q."/>
            <person name="Wang X.-R."/>
            <person name="Song H.-D."/>
            <person name="Xu X.-N."/>
            <person name="Wang J.-J."/>
            <person name="Zhang X.-L."/>
            <person name="Zhang X."/>
            <person name="Wang Z.-Q."/>
            <person name="Xue C.-L."/>
            <person name="Brindley P.J."/>
            <person name="McManus D.P."/>
            <person name="Yang P.-Y."/>
            <person name="Feng Z."/>
            <person name="Chen Z."/>
            <person name="Han Z.-G."/>
        </authorList>
    </citation>
    <scope>NUCLEOTIDE SEQUENCE</scope>
</reference>
<dbReference type="PROSITE" id="PS50835">
    <property type="entry name" value="IG_LIKE"/>
    <property type="match status" value="1"/>
</dbReference>
<protein>
    <recommendedName>
        <fullName evidence="3">Ig-like domain-containing protein</fullName>
    </recommendedName>
</protein>
<dbReference type="SUPFAM" id="SSF48726">
    <property type="entry name" value="Immunoglobulin"/>
    <property type="match status" value="1"/>
</dbReference>
<keyword evidence="1" id="KW-1133">Transmembrane helix</keyword>
<dbReference type="InterPro" id="IPR013783">
    <property type="entry name" value="Ig-like_fold"/>
</dbReference>
<evidence type="ECO:0000313" key="4">
    <source>
        <dbReference type="EMBL" id="ACE06946.1"/>
    </source>
</evidence>
<proteinExistence type="evidence at transcript level"/>
<dbReference type="InterPro" id="IPR007110">
    <property type="entry name" value="Ig-like_dom"/>
</dbReference>
<feature type="signal peptide" evidence="2">
    <location>
        <begin position="1"/>
        <end position="17"/>
    </location>
</feature>
<name>B5B7R3_SCHJA</name>
<accession>B5B7R3</accession>
<organism evidence="4">
    <name type="scientific">Schistosoma japonicum</name>
    <name type="common">Blood fluke</name>
    <dbReference type="NCBI Taxonomy" id="6182"/>
    <lineage>
        <taxon>Eukaryota</taxon>
        <taxon>Metazoa</taxon>
        <taxon>Spiralia</taxon>
        <taxon>Lophotrochozoa</taxon>
        <taxon>Platyhelminthes</taxon>
        <taxon>Trematoda</taxon>
        <taxon>Digenea</taxon>
        <taxon>Strigeidida</taxon>
        <taxon>Schistosomatoidea</taxon>
        <taxon>Schistosomatidae</taxon>
        <taxon>Schistosoma</taxon>
    </lineage>
</organism>